<dbReference type="STRING" id="318479.A0A158Q4T5"/>
<dbReference type="WBParaSite" id="DME_0000568901-mRNA-1">
    <property type="protein sequence ID" value="DME_0000568901-mRNA-1"/>
    <property type="gene ID" value="DME_0000568901"/>
</dbReference>
<dbReference type="PANTHER" id="PTHR44196">
    <property type="entry name" value="DEHYDROGENASE/REDUCTASE SDR FAMILY MEMBER 7B"/>
    <property type="match status" value="1"/>
</dbReference>
<dbReference type="InterPro" id="IPR002347">
    <property type="entry name" value="SDR_fam"/>
</dbReference>
<evidence type="ECO:0000313" key="8">
    <source>
        <dbReference type="Proteomes" id="UP000274756"/>
    </source>
</evidence>
<evidence type="ECO:0000256" key="3">
    <source>
        <dbReference type="ARBA" id="ARBA00037096"/>
    </source>
</evidence>
<name>A0A158Q4T5_DRAME</name>
<evidence type="ECO:0000256" key="4">
    <source>
        <dbReference type="RuleBase" id="RU000363"/>
    </source>
</evidence>
<proteinExistence type="inferred from homology"/>
<evidence type="ECO:0000259" key="5">
    <source>
        <dbReference type="SMART" id="SM00822"/>
    </source>
</evidence>
<reference evidence="9" key="1">
    <citation type="submission" date="2016-04" db="UniProtKB">
        <authorList>
            <consortium name="WormBaseParasite"/>
        </authorList>
    </citation>
    <scope>IDENTIFICATION</scope>
</reference>
<reference evidence="6 8" key="2">
    <citation type="submission" date="2018-11" db="EMBL/GenBank/DDBJ databases">
        <authorList>
            <consortium name="Pathogen Informatics"/>
        </authorList>
    </citation>
    <scope>NUCLEOTIDE SEQUENCE [LARGE SCALE GENOMIC DNA]</scope>
</reference>
<dbReference type="PANTHER" id="PTHR44196:SF1">
    <property type="entry name" value="DEHYDROGENASE_REDUCTASE SDR FAMILY MEMBER 7B"/>
    <property type="match status" value="1"/>
</dbReference>
<dbReference type="PRINTS" id="PR00080">
    <property type="entry name" value="SDRFAMILY"/>
</dbReference>
<dbReference type="PRINTS" id="PR00081">
    <property type="entry name" value="GDHRDH"/>
</dbReference>
<evidence type="ECO:0000313" key="7">
    <source>
        <dbReference type="Proteomes" id="UP000038040"/>
    </source>
</evidence>
<feature type="domain" description="Ketoreductase" evidence="5">
    <location>
        <begin position="52"/>
        <end position="260"/>
    </location>
</feature>
<keyword evidence="8" id="KW-1185">Reference proteome</keyword>
<evidence type="ECO:0000313" key="9">
    <source>
        <dbReference type="WBParaSite" id="DME_0000568901-mRNA-1"/>
    </source>
</evidence>
<dbReference type="AlphaFoldDB" id="A0A158Q4T5"/>
<dbReference type="InterPro" id="IPR057326">
    <property type="entry name" value="KR_dom"/>
</dbReference>
<dbReference type="SUPFAM" id="SSF51735">
    <property type="entry name" value="NAD(P)-binding Rossmann-fold domains"/>
    <property type="match status" value="1"/>
</dbReference>
<evidence type="ECO:0000256" key="2">
    <source>
        <dbReference type="ARBA" id="ARBA00023002"/>
    </source>
</evidence>
<dbReference type="OrthoDB" id="5307821at2759"/>
<organism evidence="7 9">
    <name type="scientific">Dracunculus medinensis</name>
    <name type="common">Guinea worm</name>
    <dbReference type="NCBI Taxonomy" id="318479"/>
    <lineage>
        <taxon>Eukaryota</taxon>
        <taxon>Metazoa</taxon>
        <taxon>Ecdysozoa</taxon>
        <taxon>Nematoda</taxon>
        <taxon>Chromadorea</taxon>
        <taxon>Rhabditida</taxon>
        <taxon>Spirurina</taxon>
        <taxon>Dracunculoidea</taxon>
        <taxon>Dracunculidae</taxon>
        <taxon>Dracunculus</taxon>
    </lineage>
</organism>
<dbReference type="Proteomes" id="UP000038040">
    <property type="component" value="Unplaced"/>
</dbReference>
<dbReference type="SMART" id="SM00822">
    <property type="entry name" value="PKS_KR"/>
    <property type="match status" value="1"/>
</dbReference>
<dbReference type="GO" id="GO:0016020">
    <property type="term" value="C:membrane"/>
    <property type="evidence" value="ECO:0007669"/>
    <property type="project" value="TreeGrafter"/>
</dbReference>
<dbReference type="GO" id="GO:0016491">
    <property type="term" value="F:oxidoreductase activity"/>
    <property type="evidence" value="ECO:0007669"/>
    <property type="project" value="UniProtKB-KW"/>
</dbReference>
<accession>A0A158Q4T5</accession>
<dbReference type="Gene3D" id="3.40.50.720">
    <property type="entry name" value="NAD(P)-binding Rossmann-like Domain"/>
    <property type="match status" value="1"/>
</dbReference>
<keyword evidence="2" id="KW-0560">Oxidoreductase</keyword>
<gene>
    <name evidence="6" type="ORF">DME_LOCUS734</name>
</gene>
<dbReference type="EMBL" id="UYYG01000007">
    <property type="protein sequence ID" value="VDN50761.1"/>
    <property type="molecule type" value="Genomic_DNA"/>
</dbReference>
<sequence>MINGESITEFLDKIPLWSKYLLLPLGIYTASRLLNILIPGPQHQRKLELSNRTVLITGASSGLGRELAMHFYKAGARVILTARSVAKLEELCKELKALKNVENVNEPAYTYLDVCEPKDFNEILELSSNGKIDVLVNNAGLSMRGSCSQTSLKVHRQLMDVNYFGCVAVTKALLSYIPDDGAIVIVNSVQGRISVPYRCAYSASKHAIQAYFDCLRCEDRPNLQVLVVNAGYMNTGMASRALNAQGNATGENDENQLKGMEPDYVAQQVIKALENRQIEIFLAPLHHRFGVFLRWFWPSLFFYLNYRRGRKERKVK</sequence>
<evidence type="ECO:0000256" key="1">
    <source>
        <dbReference type="ARBA" id="ARBA00006484"/>
    </source>
</evidence>
<dbReference type="GO" id="GO:0006629">
    <property type="term" value="P:lipid metabolic process"/>
    <property type="evidence" value="ECO:0007669"/>
    <property type="project" value="UniProtKB-ARBA"/>
</dbReference>
<dbReference type="InterPro" id="IPR020904">
    <property type="entry name" value="Sc_DH/Rdtase_CS"/>
</dbReference>
<dbReference type="InterPro" id="IPR036291">
    <property type="entry name" value="NAD(P)-bd_dom_sf"/>
</dbReference>
<dbReference type="Pfam" id="PF00106">
    <property type="entry name" value="adh_short"/>
    <property type="match status" value="1"/>
</dbReference>
<protein>
    <submittedName>
        <fullName evidence="9">Dehydrogenase/reductase SDR family protein 7-like</fullName>
    </submittedName>
</protein>
<comment type="similarity">
    <text evidence="1 4">Belongs to the short-chain dehydrogenases/reductases (SDR) family.</text>
</comment>
<comment type="function">
    <text evidence="3">Putative oxidoreductase.</text>
</comment>
<dbReference type="PROSITE" id="PS00061">
    <property type="entry name" value="ADH_SHORT"/>
    <property type="match status" value="1"/>
</dbReference>
<dbReference type="Proteomes" id="UP000274756">
    <property type="component" value="Unassembled WGS sequence"/>
</dbReference>
<evidence type="ECO:0000313" key="6">
    <source>
        <dbReference type="EMBL" id="VDN50761.1"/>
    </source>
</evidence>